<feature type="non-terminal residue" evidence="8">
    <location>
        <position position="1"/>
    </location>
</feature>
<reference evidence="8" key="1">
    <citation type="submission" date="2020-11" db="EMBL/GenBank/DDBJ databases">
        <authorList>
            <person name="Tran Van P."/>
        </authorList>
    </citation>
    <scope>NUCLEOTIDE SEQUENCE</scope>
</reference>
<keyword evidence="9" id="KW-1185">Reference proteome</keyword>
<dbReference type="InterPro" id="IPR022310">
    <property type="entry name" value="NAD/GMP_synthase"/>
</dbReference>
<keyword evidence="5 6" id="KW-0067">ATP-binding</keyword>
<evidence type="ECO:0000256" key="3">
    <source>
        <dbReference type="ARBA" id="ARBA00022749"/>
    </source>
</evidence>
<dbReference type="Pfam" id="PF02540">
    <property type="entry name" value="NAD_synthase"/>
    <property type="match status" value="1"/>
</dbReference>
<evidence type="ECO:0000256" key="4">
    <source>
        <dbReference type="ARBA" id="ARBA00022755"/>
    </source>
</evidence>
<name>A0A7R9R2H3_9ACAR</name>
<evidence type="ECO:0000256" key="5">
    <source>
        <dbReference type="ARBA" id="ARBA00022840"/>
    </source>
</evidence>
<dbReference type="Pfam" id="PF00117">
    <property type="entry name" value="GATase"/>
    <property type="match status" value="1"/>
</dbReference>
<dbReference type="InterPro" id="IPR029062">
    <property type="entry name" value="Class_I_gatase-like"/>
</dbReference>
<gene>
    <name evidence="8" type="ORF">ONB1V03_LOCUS22714</name>
</gene>
<evidence type="ECO:0000313" key="8">
    <source>
        <dbReference type="EMBL" id="CAD7666184.1"/>
    </source>
</evidence>
<dbReference type="EMBL" id="OC967463">
    <property type="protein sequence ID" value="CAD7666184.1"/>
    <property type="molecule type" value="Genomic_DNA"/>
</dbReference>
<keyword evidence="4 6" id="KW-0658">Purine biosynthesis</keyword>
<dbReference type="PANTHER" id="PTHR11922">
    <property type="entry name" value="GMP SYNTHASE-RELATED"/>
    <property type="match status" value="1"/>
</dbReference>
<proteinExistence type="predicted"/>
<keyword evidence="2 6" id="KW-0547">Nucleotide-binding</keyword>
<evidence type="ECO:0000256" key="6">
    <source>
        <dbReference type="PROSITE-ProRule" id="PRU00886"/>
    </source>
</evidence>
<evidence type="ECO:0000256" key="1">
    <source>
        <dbReference type="ARBA" id="ARBA00022598"/>
    </source>
</evidence>
<dbReference type="PANTHER" id="PTHR11922:SF2">
    <property type="entry name" value="GMP SYNTHASE [GLUTAMINE-HYDROLYZING]"/>
    <property type="match status" value="1"/>
</dbReference>
<dbReference type="InterPro" id="IPR017926">
    <property type="entry name" value="GATASE"/>
</dbReference>
<dbReference type="SUPFAM" id="SSF52402">
    <property type="entry name" value="Adenine nucleotide alpha hydrolases-like"/>
    <property type="match status" value="1"/>
</dbReference>
<dbReference type="GO" id="GO:0005524">
    <property type="term" value="F:ATP binding"/>
    <property type="evidence" value="ECO:0007669"/>
    <property type="project" value="UniProtKB-UniRule"/>
</dbReference>
<feature type="non-terminal residue" evidence="8">
    <location>
        <position position="151"/>
    </location>
</feature>
<dbReference type="SUPFAM" id="SSF52317">
    <property type="entry name" value="Class I glutamine amidotransferase-like"/>
    <property type="match status" value="1"/>
</dbReference>
<protein>
    <recommendedName>
        <fullName evidence="7">GMPS ATP-PPase domain-containing protein</fullName>
    </recommendedName>
</protein>
<dbReference type="OrthoDB" id="1724632at2759"/>
<dbReference type="Gene3D" id="3.40.50.880">
    <property type="match status" value="1"/>
</dbReference>
<feature type="domain" description="GMPS ATP-PPase" evidence="7">
    <location>
        <begin position="74"/>
        <end position="151"/>
    </location>
</feature>
<dbReference type="PROSITE" id="PS51273">
    <property type="entry name" value="GATASE_TYPE_1"/>
    <property type="match status" value="1"/>
</dbReference>
<organism evidence="8">
    <name type="scientific">Oppiella nova</name>
    <dbReference type="NCBI Taxonomy" id="334625"/>
    <lineage>
        <taxon>Eukaryota</taxon>
        <taxon>Metazoa</taxon>
        <taxon>Ecdysozoa</taxon>
        <taxon>Arthropoda</taxon>
        <taxon>Chelicerata</taxon>
        <taxon>Arachnida</taxon>
        <taxon>Acari</taxon>
        <taxon>Acariformes</taxon>
        <taxon>Sarcoptiformes</taxon>
        <taxon>Oribatida</taxon>
        <taxon>Brachypylina</taxon>
        <taxon>Oppioidea</taxon>
        <taxon>Oppiidae</taxon>
        <taxon>Oppiella</taxon>
    </lineage>
</organism>
<keyword evidence="1" id="KW-0436">Ligase</keyword>
<evidence type="ECO:0000313" key="9">
    <source>
        <dbReference type="Proteomes" id="UP000728032"/>
    </source>
</evidence>
<accession>A0A7R9R2H3</accession>
<sequence>LEPNQEVLLTHGDSVNQVADGFKTIGKSSLIVAIANEKLRLYGMQFHPEVDLTTNGKQMLKNFLIDISGLSGNFTMASREMECIEYVRKAVGNNKVLMFVSGGVDSTVCAALLRKALKEEQVVAVHIDNGFMRKNESEAVEKSLKSIGLKL</sequence>
<dbReference type="InterPro" id="IPR025777">
    <property type="entry name" value="GMPS_ATP_PPase_dom"/>
</dbReference>
<dbReference type="Proteomes" id="UP000728032">
    <property type="component" value="Unassembled WGS sequence"/>
</dbReference>
<evidence type="ECO:0000259" key="7">
    <source>
        <dbReference type="PROSITE" id="PS51553"/>
    </source>
</evidence>
<dbReference type="AlphaFoldDB" id="A0A7R9R2H3"/>
<feature type="binding site" evidence="6">
    <location>
        <begin position="101"/>
        <end position="107"/>
    </location>
    <ligand>
        <name>ATP</name>
        <dbReference type="ChEBI" id="CHEBI:30616"/>
    </ligand>
</feature>
<dbReference type="InterPro" id="IPR014729">
    <property type="entry name" value="Rossmann-like_a/b/a_fold"/>
</dbReference>
<evidence type="ECO:0000256" key="2">
    <source>
        <dbReference type="ARBA" id="ARBA00022741"/>
    </source>
</evidence>
<dbReference type="GO" id="GO:0003921">
    <property type="term" value="F:GMP synthase activity"/>
    <property type="evidence" value="ECO:0007669"/>
    <property type="project" value="InterPro"/>
</dbReference>
<dbReference type="PROSITE" id="PS51553">
    <property type="entry name" value="GMPS_ATP_PPASE"/>
    <property type="match status" value="1"/>
</dbReference>
<keyword evidence="3 6" id="KW-0332">GMP biosynthesis</keyword>
<dbReference type="Gene3D" id="3.40.50.620">
    <property type="entry name" value="HUPs"/>
    <property type="match status" value="1"/>
</dbReference>
<dbReference type="EMBL" id="CAJPVJ010052638">
    <property type="protein sequence ID" value="CAG2183293.1"/>
    <property type="molecule type" value="Genomic_DNA"/>
</dbReference>
<dbReference type="GO" id="GO:0005829">
    <property type="term" value="C:cytosol"/>
    <property type="evidence" value="ECO:0007669"/>
    <property type="project" value="TreeGrafter"/>
</dbReference>